<dbReference type="FunFam" id="2.20.100.10:FF:000001">
    <property type="entry name" value="semaphorin-5A isoform X1"/>
    <property type="match status" value="1"/>
</dbReference>
<evidence type="ECO:0000313" key="3">
    <source>
        <dbReference type="Proteomes" id="UP000792457"/>
    </source>
</evidence>
<name>A0A8K0P509_LADFU</name>
<dbReference type="GO" id="GO:0071944">
    <property type="term" value="C:cell periphery"/>
    <property type="evidence" value="ECO:0007669"/>
    <property type="project" value="TreeGrafter"/>
</dbReference>
<accession>A0A8K0P509</accession>
<reference evidence="2" key="1">
    <citation type="submission" date="2013-04" db="EMBL/GenBank/DDBJ databases">
        <authorList>
            <person name="Qu J."/>
            <person name="Murali S.C."/>
            <person name="Bandaranaike D."/>
            <person name="Bellair M."/>
            <person name="Blankenburg K."/>
            <person name="Chao H."/>
            <person name="Dinh H."/>
            <person name="Doddapaneni H."/>
            <person name="Downs B."/>
            <person name="Dugan-Rocha S."/>
            <person name="Elkadiri S."/>
            <person name="Gnanaolivu R.D."/>
            <person name="Hernandez B."/>
            <person name="Javaid M."/>
            <person name="Jayaseelan J.C."/>
            <person name="Lee S."/>
            <person name="Li M."/>
            <person name="Ming W."/>
            <person name="Munidasa M."/>
            <person name="Muniz J."/>
            <person name="Nguyen L."/>
            <person name="Ongeri F."/>
            <person name="Osuji N."/>
            <person name="Pu L.-L."/>
            <person name="Puazo M."/>
            <person name="Qu C."/>
            <person name="Quiroz J."/>
            <person name="Raj R."/>
            <person name="Weissenberger G."/>
            <person name="Xin Y."/>
            <person name="Zou X."/>
            <person name="Han Y."/>
            <person name="Richards S."/>
            <person name="Worley K."/>
            <person name="Muzny D."/>
            <person name="Gibbs R."/>
        </authorList>
    </citation>
    <scope>NUCLEOTIDE SEQUENCE</scope>
    <source>
        <strain evidence="2">Sampled in the wild</strain>
    </source>
</reference>
<dbReference type="InterPro" id="IPR000884">
    <property type="entry name" value="TSP1_rpt"/>
</dbReference>
<dbReference type="Gene3D" id="2.20.100.10">
    <property type="entry name" value="Thrombospondin type-1 (TSP1) repeat"/>
    <property type="match status" value="1"/>
</dbReference>
<dbReference type="SUPFAM" id="SSF82895">
    <property type="entry name" value="TSP-1 type 1 repeat"/>
    <property type="match status" value="1"/>
</dbReference>
<proteinExistence type="predicted"/>
<keyword evidence="1" id="KW-1015">Disulfide bond</keyword>
<dbReference type="PANTHER" id="PTHR16311:SF3">
    <property type="entry name" value="THROMBOSPONDIN TYPE-1 DOMAIN-CONTAINING PROTEIN 1"/>
    <property type="match status" value="1"/>
</dbReference>
<protein>
    <submittedName>
        <fullName evidence="2">Uncharacterized protein</fullName>
    </submittedName>
</protein>
<comment type="caution">
    <text evidence="2">The sequence shown here is derived from an EMBL/GenBank/DDBJ whole genome shotgun (WGS) entry which is preliminary data.</text>
</comment>
<dbReference type="InterPro" id="IPR036383">
    <property type="entry name" value="TSP1_rpt_sf"/>
</dbReference>
<dbReference type="AlphaFoldDB" id="A0A8K0P509"/>
<sequence length="95" mass="10309">MLDSFRCVDIDGPPVSGGWSEWSPWQCSVTCGGGIGRRTRECNNPTPNVFGFGCEGPLVSEGSCNQFPCGTVSPGNKRLRCLKNWVTSENYSSED</sequence>
<gene>
    <name evidence="2" type="ORF">J437_LFUL009844</name>
</gene>
<dbReference type="OrthoDB" id="1915767at2759"/>
<dbReference type="InterPro" id="IPR038877">
    <property type="entry name" value="THSD1"/>
</dbReference>
<dbReference type="PROSITE" id="PS50092">
    <property type="entry name" value="TSP1"/>
    <property type="match status" value="1"/>
</dbReference>
<keyword evidence="3" id="KW-1185">Reference proteome</keyword>
<organism evidence="2 3">
    <name type="scientific">Ladona fulva</name>
    <name type="common">Scarce chaser dragonfly</name>
    <name type="synonym">Libellula fulva</name>
    <dbReference type="NCBI Taxonomy" id="123851"/>
    <lineage>
        <taxon>Eukaryota</taxon>
        <taxon>Metazoa</taxon>
        <taxon>Ecdysozoa</taxon>
        <taxon>Arthropoda</taxon>
        <taxon>Hexapoda</taxon>
        <taxon>Insecta</taxon>
        <taxon>Pterygota</taxon>
        <taxon>Palaeoptera</taxon>
        <taxon>Odonata</taxon>
        <taxon>Epiprocta</taxon>
        <taxon>Anisoptera</taxon>
        <taxon>Libelluloidea</taxon>
        <taxon>Libellulidae</taxon>
        <taxon>Ladona</taxon>
    </lineage>
</organism>
<dbReference type="EMBL" id="KZ308535">
    <property type="protein sequence ID" value="KAG8231139.1"/>
    <property type="molecule type" value="Genomic_DNA"/>
</dbReference>
<evidence type="ECO:0000313" key="2">
    <source>
        <dbReference type="EMBL" id="KAG8231139.1"/>
    </source>
</evidence>
<evidence type="ECO:0000256" key="1">
    <source>
        <dbReference type="ARBA" id="ARBA00023157"/>
    </source>
</evidence>
<reference evidence="2" key="2">
    <citation type="submission" date="2017-10" db="EMBL/GenBank/DDBJ databases">
        <title>Ladona fulva Genome sequencing and assembly.</title>
        <authorList>
            <person name="Murali S."/>
            <person name="Richards S."/>
            <person name="Bandaranaike D."/>
            <person name="Bellair M."/>
            <person name="Blankenburg K."/>
            <person name="Chao H."/>
            <person name="Dinh H."/>
            <person name="Doddapaneni H."/>
            <person name="Dugan-Rocha S."/>
            <person name="Elkadiri S."/>
            <person name="Gnanaolivu R."/>
            <person name="Hernandez B."/>
            <person name="Skinner E."/>
            <person name="Javaid M."/>
            <person name="Lee S."/>
            <person name="Li M."/>
            <person name="Ming W."/>
            <person name="Munidasa M."/>
            <person name="Muniz J."/>
            <person name="Nguyen L."/>
            <person name="Hughes D."/>
            <person name="Osuji N."/>
            <person name="Pu L.-L."/>
            <person name="Puazo M."/>
            <person name="Qu C."/>
            <person name="Quiroz J."/>
            <person name="Raj R."/>
            <person name="Weissenberger G."/>
            <person name="Xin Y."/>
            <person name="Zou X."/>
            <person name="Han Y."/>
            <person name="Worley K."/>
            <person name="Muzny D."/>
            <person name="Gibbs R."/>
        </authorList>
    </citation>
    <scope>NUCLEOTIDE SEQUENCE</scope>
    <source>
        <strain evidence="2">Sampled in the wild</strain>
    </source>
</reference>
<dbReference type="Proteomes" id="UP000792457">
    <property type="component" value="Unassembled WGS sequence"/>
</dbReference>
<dbReference type="PANTHER" id="PTHR16311">
    <property type="entry name" value="THROMBOSPONDIN TYPE I DOMAIN-CONTAINING 1"/>
    <property type="match status" value="1"/>
</dbReference>
<dbReference type="Pfam" id="PF00090">
    <property type="entry name" value="TSP_1"/>
    <property type="match status" value="1"/>
</dbReference>
<dbReference type="SMART" id="SM00209">
    <property type="entry name" value="TSP1"/>
    <property type="match status" value="1"/>
</dbReference>